<comment type="caution">
    <text evidence="1">The sequence shown here is derived from an EMBL/GenBank/DDBJ whole genome shotgun (WGS) entry which is preliminary data.</text>
</comment>
<name>A0ACB8SAU7_9AGAM</name>
<organism evidence="1 2">
    <name type="scientific">Auriscalpium vulgare</name>
    <dbReference type="NCBI Taxonomy" id="40419"/>
    <lineage>
        <taxon>Eukaryota</taxon>
        <taxon>Fungi</taxon>
        <taxon>Dikarya</taxon>
        <taxon>Basidiomycota</taxon>
        <taxon>Agaricomycotina</taxon>
        <taxon>Agaricomycetes</taxon>
        <taxon>Russulales</taxon>
        <taxon>Auriscalpiaceae</taxon>
        <taxon>Auriscalpium</taxon>
    </lineage>
</organism>
<proteinExistence type="predicted"/>
<sequence>MGVPTTLPTWTRDQVAARILAGDNILILDGKVIRVPNSWLKAHPGGSITIQHFIGRDATDEVEAFHSDDTLRRMQGYAIGSVDVADEGWAPLQPPIHLGWIRKVGDDGVLHWHNEATPEYSSEDTELSPASQILLVKRQDVPSDHGPSLSALQPAPTSLSLKMQAQHSAAYKELHKRIKAAGLYQTRYITGYGPEILRFLLFSVSSYVAYQKHWFFISAFALGALWHQLVFTVHDLGHLAVTHEWAKDRLISILLANWVGGLSVSWWVFTHNIHHVVTNHPSHDPDIQHLPFFANTPVFFKNLYSSYYKRELTFDRFSHYIVLVQHRMFYIVMSLARFNLYRLSYTHLWVTRNEPMKVRGGRWSWWLEFAGLVFWWCWYGRVLRGCGSWQTGLMYLLVSNMVPSPLHVQIVLSHYSRSTADLGPTESFPHRQLRTTTDVVCHPSVAFLHGGLHLQITHHFFPRLPRHNLKEASWLVKQFAKEQGLEYAEFGFFEGNGEVQSTLKGVADQLRIMHMVADAEIKESLQAKRD</sequence>
<keyword evidence="2" id="KW-1185">Reference proteome</keyword>
<reference evidence="1" key="1">
    <citation type="submission" date="2021-02" db="EMBL/GenBank/DDBJ databases">
        <authorList>
            <consortium name="DOE Joint Genome Institute"/>
            <person name="Ahrendt S."/>
            <person name="Looney B.P."/>
            <person name="Miyauchi S."/>
            <person name="Morin E."/>
            <person name="Drula E."/>
            <person name="Courty P.E."/>
            <person name="Chicoki N."/>
            <person name="Fauchery L."/>
            <person name="Kohler A."/>
            <person name="Kuo A."/>
            <person name="Labutti K."/>
            <person name="Pangilinan J."/>
            <person name="Lipzen A."/>
            <person name="Riley R."/>
            <person name="Andreopoulos W."/>
            <person name="He G."/>
            <person name="Johnson J."/>
            <person name="Barry K.W."/>
            <person name="Grigoriev I.V."/>
            <person name="Nagy L."/>
            <person name="Hibbett D."/>
            <person name="Henrissat B."/>
            <person name="Matheny P.B."/>
            <person name="Labbe J."/>
            <person name="Martin F."/>
        </authorList>
    </citation>
    <scope>NUCLEOTIDE SEQUENCE</scope>
    <source>
        <strain evidence="1">FP105234-sp</strain>
    </source>
</reference>
<evidence type="ECO:0000313" key="2">
    <source>
        <dbReference type="Proteomes" id="UP000814033"/>
    </source>
</evidence>
<protein>
    <submittedName>
        <fullName evidence="1">Fatty acid/sphingolipid desaturase</fullName>
    </submittedName>
</protein>
<dbReference type="EMBL" id="MU275840">
    <property type="protein sequence ID" value="KAI0053317.1"/>
    <property type="molecule type" value="Genomic_DNA"/>
</dbReference>
<reference evidence="1" key="2">
    <citation type="journal article" date="2022" name="New Phytol.">
        <title>Evolutionary transition to the ectomycorrhizal habit in the genomes of a hyperdiverse lineage of mushroom-forming fungi.</title>
        <authorList>
            <person name="Looney B."/>
            <person name="Miyauchi S."/>
            <person name="Morin E."/>
            <person name="Drula E."/>
            <person name="Courty P.E."/>
            <person name="Kohler A."/>
            <person name="Kuo A."/>
            <person name="LaButti K."/>
            <person name="Pangilinan J."/>
            <person name="Lipzen A."/>
            <person name="Riley R."/>
            <person name="Andreopoulos W."/>
            <person name="He G."/>
            <person name="Johnson J."/>
            <person name="Nolan M."/>
            <person name="Tritt A."/>
            <person name="Barry K.W."/>
            <person name="Grigoriev I.V."/>
            <person name="Nagy L.G."/>
            <person name="Hibbett D."/>
            <person name="Henrissat B."/>
            <person name="Matheny P.B."/>
            <person name="Labbe J."/>
            <person name="Martin F.M."/>
        </authorList>
    </citation>
    <scope>NUCLEOTIDE SEQUENCE</scope>
    <source>
        <strain evidence="1">FP105234-sp</strain>
    </source>
</reference>
<gene>
    <name evidence="1" type="ORF">FA95DRAFT_1552357</name>
</gene>
<accession>A0ACB8SAU7</accession>
<evidence type="ECO:0000313" key="1">
    <source>
        <dbReference type="EMBL" id="KAI0053317.1"/>
    </source>
</evidence>
<dbReference type="Proteomes" id="UP000814033">
    <property type="component" value="Unassembled WGS sequence"/>
</dbReference>